<dbReference type="EMBL" id="JAVIAC010000007">
    <property type="protein sequence ID" value="MDQ7953117.1"/>
    <property type="molecule type" value="Genomic_DNA"/>
</dbReference>
<evidence type="ECO:0000313" key="2">
    <source>
        <dbReference type="Proteomes" id="UP001240529"/>
    </source>
</evidence>
<evidence type="ECO:0000313" key="1">
    <source>
        <dbReference type="EMBL" id="MDQ7953117.1"/>
    </source>
</evidence>
<comment type="caution">
    <text evidence="1">The sequence shown here is derived from an EMBL/GenBank/DDBJ whole genome shotgun (WGS) entry which is preliminary data.</text>
</comment>
<protein>
    <submittedName>
        <fullName evidence="1">Uncharacterized protein</fullName>
    </submittedName>
</protein>
<proteinExistence type="predicted"/>
<name>A0AAP5C7M3_9GAMM</name>
<organism evidence="1 2">
    <name type="scientific">Stenotrophomonas geniculata</name>
    <dbReference type="NCBI Taxonomy" id="86188"/>
    <lineage>
        <taxon>Bacteria</taxon>
        <taxon>Pseudomonadati</taxon>
        <taxon>Pseudomonadota</taxon>
        <taxon>Gammaproteobacteria</taxon>
        <taxon>Lysobacterales</taxon>
        <taxon>Lysobacteraceae</taxon>
        <taxon>Stenotrophomonas</taxon>
    </lineage>
</organism>
<dbReference type="AlphaFoldDB" id="A0AAP5C7M3"/>
<dbReference type="RefSeq" id="WP_305730483.1">
    <property type="nucleotide sequence ID" value="NZ_JAUZEA010000007.1"/>
</dbReference>
<dbReference type="Proteomes" id="UP001240529">
    <property type="component" value="Unassembled WGS sequence"/>
</dbReference>
<gene>
    <name evidence="1" type="ORF">Q0031_15145</name>
</gene>
<accession>A0AAP5C7M3</accession>
<sequence>MKINAIQRLIRKARETGVISIKEGVFLSTGKKIKGELLTWDEVASINVLDDDLWIYTEGGMYMQLGKKPERELNCYV</sequence>
<reference evidence="1" key="1">
    <citation type="submission" date="2023-07" db="EMBL/GenBank/DDBJ databases">
        <authorList>
            <person name="Shahid S."/>
            <person name="Akbar M.Y."/>
            <person name="Ajmal W."/>
            <person name="Ansari A."/>
            <person name="Ghazanfar S."/>
        </authorList>
    </citation>
    <scope>NUCLEOTIDE SEQUENCE</scope>
    <source>
        <strain evidence="1">NIGAB</strain>
    </source>
</reference>